<comment type="caution">
    <text evidence="8">The sequence shown here is derived from an EMBL/GenBank/DDBJ whole genome shotgun (WGS) entry which is preliminary data.</text>
</comment>
<dbReference type="EMBL" id="JAVDWE010000009">
    <property type="protein sequence ID" value="MDR7095488.1"/>
    <property type="molecule type" value="Genomic_DNA"/>
</dbReference>
<evidence type="ECO:0000256" key="1">
    <source>
        <dbReference type="ARBA" id="ARBA00001286"/>
    </source>
</evidence>
<dbReference type="InterPro" id="IPR036388">
    <property type="entry name" value="WH-like_DNA-bd_sf"/>
</dbReference>
<dbReference type="InterPro" id="IPR036217">
    <property type="entry name" value="MethylDNA_cys_MeTrfase_DNAb"/>
</dbReference>
<dbReference type="CDD" id="cd06445">
    <property type="entry name" value="ATase"/>
    <property type="match status" value="1"/>
</dbReference>
<dbReference type="RefSeq" id="WP_204731249.1">
    <property type="nucleotide sequence ID" value="NZ_JAVDWE010000009.1"/>
</dbReference>
<protein>
    <submittedName>
        <fullName evidence="8">Methylated-DNA-[protein]-cysteine S-methyltransferase</fullName>
        <ecNumber evidence="8">2.1.1.63</ecNumber>
    </submittedName>
</protein>
<evidence type="ECO:0000259" key="7">
    <source>
        <dbReference type="Pfam" id="PF01035"/>
    </source>
</evidence>
<dbReference type="InterPro" id="IPR001497">
    <property type="entry name" value="MethylDNA_cys_MeTrfase_AS"/>
</dbReference>
<dbReference type="NCBIfam" id="TIGR00589">
    <property type="entry name" value="ogt"/>
    <property type="match status" value="1"/>
</dbReference>
<dbReference type="GO" id="GO:0003908">
    <property type="term" value="F:methylated-DNA-[protein]-cysteine S-methyltransferase activity"/>
    <property type="evidence" value="ECO:0007669"/>
    <property type="project" value="UniProtKB-EC"/>
</dbReference>
<dbReference type="PANTHER" id="PTHR10815">
    <property type="entry name" value="METHYLATED-DNA--PROTEIN-CYSTEINE METHYLTRANSFERASE"/>
    <property type="match status" value="1"/>
</dbReference>
<keyword evidence="3 8" id="KW-0808">Transferase</keyword>
<evidence type="ECO:0000313" key="8">
    <source>
        <dbReference type="EMBL" id="MDR7095488.1"/>
    </source>
</evidence>
<name>A0ABU1VE71_9BURK</name>
<dbReference type="EC" id="2.1.1.63" evidence="8"/>
<dbReference type="Pfam" id="PF01035">
    <property type="entry name" value="DNA_binding_1"/>
    <property type="match status" value="1"/>
</dbReference>
<proteinExistence type="predicted"/>
<evidence type="ECO:0000256" key="2">
    <source>
        <dbReference type="ARBA" id="ARBA00022603"/>
    </source>
</evidence>
<dbReference type="SUPFAM" id="SSF53155">
    <property type="entry name" value="Methylated DNA-protein cysteine methyltransferase domain"/>
    <property type="match status" value="1"/>
</dbReference>
<evidence type="ECO:0000256" key="6">
    <source>
        <dbReference type="ARBA" id="ARBA00049348"/>
    </source>
</evidence>
<evidence type="ECO:0000256" key="4">
    <source>
        <dbReference type="ARBA" id="ARBA00022763"/>
    </source>
</evidence>
<feature type="domain" description="Methylated-DNA-[protein]-cysteine S-methyltransferase DNA binding" evidence="7">
    <location>
        <begin position="89"/>
        <end position="170"/>
    </location>
</feature>
<dbReference type="PROSITE" id="PS00374">
    <property type="entry name" value="MGMT"/>
    <property type="match status" value="1"/>
</dbReference>
<comment type="catalytic activity">
    <reaction evidence="6">
        <text>a 6-O-methyl-2'-deoxyguanosine in DNA + L-cysteinyl-[protein] = S-methyl-L-cysteinyl-[protein] + a 2'-deoxyguanosine in DNA</text>
        <dbReference type="Rhea" id="RHEA:24000"/>
        <dbReference type="Rhea" id="RHEA-COMP:10131"/>
        <dbReference type="Rhea" id="RHEA-COMP:10132"/>
        <dbReference type="Rhea" id="RHEA-COMP:11367"/>
        <dbReference type="Rhea" id="RHEA-COMP:11368"/>
        <dbReference type="ChEBI" id="CHEBI:29950"/>
        <dbReference type="ChEBI" id="CHEBI:82612"/>
        <dbReference type="ChEBI" id="CHEBI:85445"/>
        <dbReference type="ChEBI" id="CHEBI:85448"/>
        <dbReference type="EC" id="2.1.1.63"/>
    </reaction>
</comment>
<organism evidence="8 9">
    <name type="scientific">Hydrogenophaga laconesensis</name>
    <dbReference type="NCBI Taxonomy" id="1805971"/>
    <lineage>
        <taxon>Bacteria</taxon>
        <taxon>Pseudomonadati</taxon>
        <taxon>Pseudomonadota</taxon>
        <taxon>Betaproteobacteria</taxon>
        <taxon>Burkholderiales</taxon>
        <taxon>Comamonadaceae</taxon>
        <taxon>Hydrogenophaga</taxon>
    </lineage>
</organism>
<sequence>MGEGGHTLFDTAIGVCGIAWEGDVVVAVQLPEADLARTRSRMLKGLPPLPEVRQPPAPVQAAIEGVQALLNGEARDLLEVPLDMARVSPFQREVYALARAIPPGRTRTYGDLATALGDVGLSRAVGQAMGHNPFAPIVPCHRVLAAGGRSGGFSGGSGVPTKLRMLQIERAQIGDSPGLFDGDGT</sequence>
<dbReference type="GO" id="GO:0032259">
    <property type="term" value="P:methylation"/>
    <property type="evidence" value="ECO:0007669"/>
    <property type="project" value="UniProtKB-KW"/>
</dbReference>
<dbReference type="Proteomes" id="UP001265550">
    <property type="component" value="Unassembled WGS sequence"/>
</dbReference>
<keyword evidence="5" id="KW-0234">DNA repair</keyword>
<reference evidence="8 9" key="1">
    <citation type="submission" date="2023-07" db="EMBL/GenBank/DDBJ databases">
        <title>Sorghum-associated microbial communities from plants grown in Nebraska, USA.</title>
        <authorList>
            <person name="Schachtman D."/>
        </authorList>
    </citation>
    <scope>NUCLEOTIDE SEQUENCE [LARGE SCALE GENOMIC DNA]</scope>
    <source>
        <strain evidence="8 9">BE240</strain>
    </source>
</reference>
<dbReference type="InterPro" id="IPR014048">
    <property type="entry name" value="MethylDNA_cys_MeTrfase_DNA-bd"/>
</dbReference>
<accession>A0ABU1VE71</accession>
<keyword evidence="9" id="KW-1185">Reference proteome</keyword>
<evidence type="ECO:0000256" key="3">
    <source>
        <dbReference type="ARBA" id="ARBA00022679"/>
    </source>
</evidence>
<dbReference type="Gene3D" id="1.10.10.10">
    <property type="entry name" value="Winged helix-like DNA-binding domain superfamily/Winged helix DNA-binding domain"/>
    <property type="match status" value="1"/>
</dbReference>
<keyword evidence="2 8" id="KW-0489">Methyltransferase</keyword>
<evidence type="ECO:0000256" key="5">
    <source>
        <dbReference type="ARBA" id="ARBA00023204"/>
    </source>
</evidence>
<dbReference type="PANTHER" id="PTHR10815:SF5">
    <property type="entry name" value="METHYLATED-DNA--PROTEIN-CYSTEINE METHYLTRANSFERASE"/>
    <property type="match status" value="1"/>
</dbReference>
<dbReference type="InterPro" id="IPR036631">
    <property type="entry name" value="MGMT_N_sf"/>
</dbReference>
<keyword evidence="4" id="KW-0227">DNA damage</keyword>
<dbReference type="SUPFAM" id="SSF46767">
    <property type="entry name" value="Methylated DNA-protein cysteine methyltransferase, C-terminal domain"/>
    <property type="match status" value="1"/>
</dbReference>
<comment type="catalytic activity">
    <reaction evidence="1">
        <text>a 4-O-methyl-thymidine in DNA + L-cysteinyl-[protein] = a thymidine in DNA + S-methyl-L-cysteinyl-[protein]</text>
        <dbReference type="Rhea" id="RHEA:53428"/>
        <dbReference type="Rhea" id="RHEA-COMP:10131"/>
        <dbReference type="Rhea" id="RHEA-COMP:10132"/>
        <dbReference type="Rhea" id="RHEA-COMP:13555"/>
        <dbReference type="Rhea" id="RHEA-COMP:13556"/>
        <dbReference type="ChEBI" id="CHEBI:29950"/>
        <dbReference type="ChEBI" id="CHEBI:82612"/>
        <dbReference type="ChEBI" id="CHEBI:137386"/>
        <dbReference type="ChEBI" id="CHEBI:137387"/>
        <dbReference type="EC" id="2.1.1.63"/>
    </reaction>
</comment>
<evidence type="ECO:0000313" key="9">
    <source>
        <dbReference type="Proteomes" id="UP001265550"/>
    </source>
</evidence>
<gene>
    <name evidence="8" type="ORF">J2X09_003239</name>
</gene>